<dbReference type="InterPro" id="IPR012337">
    <property type="entry name" value="RNaseH-like_sf"/>
</dbReference>
<comment type="caution">
    <text evidence="1">The sequence shown here is derived from an EMBL/GenBank/DDBJ whole genome shotgun (WGS) entry which is preliminary data.</text>
</comment>
<name>A0A0F8YF41_9ZZZZ</name>
<evidence type="ECO:0008006" key="2">
    <source>
        <dbReference type="Google" id="ProtNLM"/>
    </source>
</evidence>
<evidence type="ECO:0000313" key="1">
    <source>
        <dbReference type="EMBL" id="KKK80058.1"/>
    </source>
</evidence>
<proteinExistence type="predicted"/>
<gene>
    <name evidence="1" type="ORF">LCGC14_2827290</name>
</gene>
<dbReference type="EMBL" id="LAZR01053750">
    <property type="protein sequence ID" value="KKK80058.1"/>
    <property type="molecule type" value="Genomic_DNA"/>
</dbReference>
<feature type="non-terminal residue" evidence="1">
    <location>
        <position position="317"/>
    </location>
</feature>
<protein>
    <recommendedName>
        <fullName evidence="2">Transposase IS4-like domain-containing protein</fullName>
    </recommendedName>
</protein>
<reference evidence="1" key="1">
    <citation type="journal article" date="2015" name="Nature">
        <title>Complex archaea that bridge the gap between prokaryotes and eukaryotes.</title>
        <authorList>
            <person name="Spang A."/>
            <person name="Saw J.H."/>
            <person name="Jorgensen S.L."/>
            <person name="Zaremba-Niedzwiedzka K."/>
            <person name="Martijn J."/>
            <person name="Lind A.E."/>
            <person name="van Eijk R."/>
            <person name="Schleper C."/>
            <person name="Guy L."/>
            <person name="Ettema T.J."/>
        </authorList>
    </citation>
    <scope>NUCLEOTIDE SEQUENCE</scope>
</reference>
<accession>A0A0F8YF41</accession>
<dbReference type="Gene3D" id="3.90.350.10">
    <property type="entry name" value="Transposase Inhibitor Protein From Tn5, Chain A, domain 1"/>
    <property type="match status" value="1"/>
</dbReference>
<organism evidence="1">
    <name type="scientific">marine sediment metagenome</name>
    <dbReference type="NCBI Taxonomy" id="412755"/>
    <lineage>
        <taxon>unclassified sequences</taxon>
        <taxon>metagenomes</taxon>
        <taxon>ecological metagenomes</taxon>
    </lineage>
</organism>
<sequence length="317" mass="35971">MHYSGLALRLREQIHDFSGKLIPHFSRPTRRFIEQMLYGIQAKGDVKLSEIARSLNESIPLIKTETRLSRNLADNGLEQALLFDIAKMGSRRVKKDTLLLIDPSDVCKPHAKKMEHLAFVRDGSTGEIVKGYWMCEVVACEVEGKRIVPLYQSLYSADAPGFVSENDEILKAVELISTQTRGRGIWVMDRGGSRRILIDGFLDRSLRFIVRLRADHTLLFRGTSRSALEIAAACPMSYSEAIVKEEGGEQKGYTIHFGFRPVKVPGRDEQMCLVVIKGFGEEPLMLLTNLALKRTRKSLWFIVGGYLTRWRVEDTIR</sequence>
<dbReference type="SUPFAM" id="SSF53098">
    <property type="entry name" value="Ribonuclease H-like"/>
    <property type="match status" value="1"/>
</dbReference>
<dbReference type="AlphaFoldDB" id="A0A0F8YF41"/>